<evidence type="ECO:0000313" key="3">
    <source>
        <dbReference type="WBParaSite" id="nRc.2.0.1.t12258-RA"/>
    </source>
</evidence>
<sequence>MVTFSLYLNSSYYLHTVELVLRHCYTSPAGAGRCRSAPDGATAPTEEEIMDFDCVPLARPSKCQAEMGIKIQKYLSINYTISSLHDVFYCLLSAVKHCIYFVFVTQIVLYRKLQKKVLLRCDFYSVRVSQNRRRHCCHRTGRRRKGSSPSDHQSVHNGKVDAIAPPMILAGSIKRDYGTSQKIYSDF</sequence>
<feature type="compositionally biased region" description="Polar residues" evidence="1">
    <location>
        <begin position="147"/>
        <end position="156"/>
    </location>
</feature>
<feature type="region of interest" description="Disordered" evidence="1">
    <location>
        <begin position="138"/>
        <end position="157"/>
    </location>
</feature>
<evidence type="ECO:0000313" key="2">
    <source>
        <dbReference type="Proteomes" id="UP000887565"/>
    </source>
</evidence>
<name>A0A915IEN0_ROMCU</name>
<protein>
    <submittedName>
        <fullName evidence="3">Uncharacterized protein</fullName>
    </submittedName>
</protein>
<evidence type="ECO:0000256" key="1">
    <source>
        <dbReference type="SAM" id="MobiDB-lite"/>
    </source>
</evidence>
<reference evidence="3" key="1">
    <citation type="submission" date="2022-11" db="UniProtKB">
        <authorList>
            <consortium name="WormBaseParasite"/>
        </authorList>
    </citation>
    <scope>IDENTIFICATION</scope>
</reference>
<dbReference type="AlphaFoldDB" id="A0A915IEN0"/>
<accession>A0A915IEN0</accession>
<dbReference type="WBParaSite" id="nRc.2.0.1.t12258-RA">
    <property type="protein sequence ID" value="nRc.2.0.1.t12258-RA"/>
    <property type="gene ID" value="nRc.2.0.1.g12258"/>
</dbReference>
<dbReference type="Proteomes" id="UP000887565">
    <property type="component" value="Unplaced"/>
</dbReference>
<organism evidence="2 3">
    <name type="scientific">Romanomermis culicivorax</name>
    <name type="common">Nematode worm</name>
    <dbReference type="NCBI Taxonomy" id="13658"/>
    <lineage>
        <taxon>Eukaryota</taxon>
        <taxon>Metazoa</taxon>
        <taxon>Ecdysozoa</taxon>
        <taxon>Nematoda</taxon>
        <taxon>Enoplea</taxon>
        <taxon>Dorylaimia</taxon>
        <taxon>Mermithida</taxon>
        <taxon>Mermithoidea</taxon>
        <taxon>Mermithidae</taxon>
        <taxon>Romanomermis</taxon>
    </lineage>
</organism>
<proteinExistence type="predicted"/>
<keyword evidence="2" id="KW-1185">Reference proteome</keyword>